<comment type="caution">
    <text evidence="2">The sequence shown here is derived from an EMBL/GenBank/DDBJ whole genome shotgun (WGS) entry which is preliminary data.</text>
</comment>
<reference evidence="2" key="1">
    <citation type="submission" date="2019-07" db="EMBL/GenBank/DDBJ databases">
        <authorList>
            <person name="Dittberner H."/>
        </authorList>
    </citation>
    <scope>NUCLEOTIDE SEQUENCE [LARGE SCALE GENOMIC DNA]</scope>
</reference>
<protein>
    <submittedName>
        <fullName evidence="2">Uncharacterized protein</fullName>
    </submittedName>
</protein>
<dbReference type="Proteomes" id="UP000489600">
    <property type="component" value="Unassembled WGS sequence"/>
</dbReference>
<evidence type="ECO:0000313" key="3">
    <source>
        <dbReference type="Proteomes" id="UP000489600"/>
    </source>
</evidence>
<keyword evidence="1" id="KW-1133">Transmembrane helix</keyword>
<evidence type="ECO:0000256" key="1">
    <source>
        <dbReference type="SAM" id="Phobius"/>
    </source>
</evidence>
<sequence>MKEMMITRDVIVYRGIWYVMTLLSILECKSSSSRSRFLRDDAVSATTFYAVTLFKYLFFTDPHSSSYYKDNEFITFTEMLPQAMFSYFALHALMVSPLMYTVSRPNSIKSTKKF</sequence>
<keyword evidence="1" id="KW-0812">Transmembrane</keyword>
<accession>A0A565AT12</accession>
<feature type="transmembrane region" description="Helical" evidence="1">
    <location>
        <begin position="42"/>
        <end position="59"/>
    </location>
</feature>
<proteinExistence type="predicted"/>
<name>A0A565AT12_9BRAS</name>
<feature type="transmembrane region" description="Helical" evidence="1">
    <location>
        <begin position="79"/>
        <end position="102"/>
    </location>
</feature>
<dbReference type="AlphaFoldDB" id="A0A565AT12"/>
<gene>
    <name evidence="2" type="ORF">ANE_LOCUS2986</name>
</gene>
<keyword evidence="3" id="KW-1185">Reference proteome</keyword>
<evidence type="ECO:0000313" key="2">
    <source>
        <dbReference type="EMBL" id="VVA92541.1"/>
    </source>
</evidence>
<keyword evidence="1" id="KW-0472">Membrane</keyword>
<dbReference type="EMBL" id="CABITT030000001">
    <property type="protein sequence ID" value="VVA92541.1"/>
    <property type="molecule type" value="Genomic_DNA"/>
</dbReference>
<organism evidence="2 3">
    <name type="scientific">Arabis nemorensis</name>
    <dbReference type="NCBI Taxonomy" id="586526"/>
    <lineage>
        <taxon>Eukaryota</taxon>
        <taxon>Viridiplantae</taxon>
        <taxon>Streptophyta</taxon>
        <taxon>Embryophyta</taxon>
        <taxon>Tracheophyta</taxon>
        <taxon>Spermatophyta</taxon>
        <taxon>Magnoliopsida</taxon>
        <taxon>eudicotyledons</taxon>
        <taxon>Gunneridae</taxon>
        <taxon>Pentapetalae</taxon>
        <taxon>rosids</taxon>
        <taxon>malvids</taxon>
        <taxon>Brassicales</taxon>
        <taxon>Brassicaceae</taxon>
        <taxon>Arabideae</taxon>
        <taxon>Arabis</taxon>
    </lineage>
</organism>